<name>A0A1M7T1J3_9SPHN</name>
<evidence type="ECO:0000313" key="3">
    <source>
        <dbReference type="Proteomes" id="UP000184391"/>
    </source>
</evidence>
<feature type="transmembrane region" description="Helical" evidence="1">
    <location>
        <begin position="6"/>
        <end position="26"/>
    </location>
</feature>
<keyword evidence="3" id="KW-1185">Reference proteome</keyword>
<keyword evidence="1" id="KW-0812">Transmembrane</keyword>
<accession>A0A1M7T1J3</accession>
<evidence type="ECO:0008006" key="4">
    <source>
        <dbReference type="Google" id="ProtNLM"/>
    </source>
</evidence>
<gene>
    <name evidence="2" type="ORF">SAMN02745193_02761</name>
</gene>
<dbReference type="Proteomes" id="UP000184391">
    <property type="component" value="Unassembled WGS sequence"/>
</dbReference>
<keyword evidence="1" id="KW-0472">Membrane</keyword>
<evidence type="ECO:0000313" key="2">
    <source>
        <dbReference type="EMBL" id="SHN64630.1"/>
    </source>
</evidence>
<dbReference type="EMBL" id="FRDF01000018">
    <property type="protein sequence ID" value="SHN64630.1"/>
    <property type="molecule type" value="Genomic_DNA"/>
</dbReference>
<organism evidence="2 3">
    <name type="scientific">Erythrobacter sanguineus</name>
    <dbReference type="NCBI Taxonomy" id="198312"/>
    <lineage>
        <taxon>Bacteria</taxon>
        <taxon>Pseudomonadati</taxon>
        <taxon>Pseudomonadota</taxon>
        <taxon>Alphaproteobacteria</taxon>
        <taxon>Sphingomonadales</taxon>
        <taxon>Erythrobacteraceae</taxon>
        <taxon>Erythrobacter/Porphyrobacter group</taxon>
        <taxon>Erythrobacter</taxon>
    </lineage>
</organism>
<keyword evidence="1" id="KW-1133">Transmembrane helix</keyword>
<dbReference type="RefSeq" id="WP_072675594.1">
    <property type="nucleotide sequence ID" value="NZ_FRDF01000018.1"/>
</dbReference>
<protein>
    <recommendedName>
        <fullName evidence="4">Phage shock protein B</fullName>
    </recommendedName>
</protein>
<dbReference type="STRING" id="198312.SAMN02745193_02761"/>
<sequence>MDFGGPDFVIAIIALSTGGWLINNWIRAKHGYSLEDEWGGKTERADSAEAQRLKAENEELHGKIDAMQDRMIVLEKIVTDRGYSLSEEIEALRDTRRADANELAGTSVPLSLENKERV</sequence>
<dbReference type="AlphaFoldDB" id="A0A1M7T1J3"/>
<dbReference type="OrthoDB" id="7391494at2"/>
<proteinExistence type="predicted"/>
<reference evidence="3" key="1">
    <citation type="submission" date="2016-12" db="EMBL/GenBank/DDBJ databases">
        <authorList>
            <person name="Varghese N."/>
            <person name="Submissions S."/>
        </authorList>
    </citation>
    <scope>NUCLEOTIDE SEQUENCE [LARGE SCALE GENOMIC DNA]</scope>
    <source>
        <strain evidence="3">DSM 11032</strain>
    </source>
</reference>
<evidence type="ECO:0000256" key="1">
    <source>
        <dbReference type="SAM" id="Phobius"/>
    </source>
</evidence>